<dbReference type="EMBL" id="JBHTJA010000024">
    <property type="protein sequence ID" value="MFD0901675.1"/>
    <property type="molecule type" value="Genomic_DNA"/>
</dbReference>
<gene>
    <name evidence="3" type="ORF">ACFQ11_14845</name>
</gene>
<name>A0ABW3EPE8_9ACTN</name>
<feature type="compositionally biased region" description="Low complexity" evidence="1">
    <location>
        <begin position="31"/>
        <end position="43"/>
    </location>
</feature>
<reference evidence="4" key="1">
    <citation type="journal article" date="2019" name="Int. J. Syst. Evol. Microbiol.">
        <title>The Global Catalogue of Microorganisms (GCM) 10K type strain sequencing project: providing services to taxonomists for standard genome sequencing and annotation.</title>
        <authorList>
            <consortium name="The Broad Institute Genomics Platform"/>
            <consortium name="The Broad Institute Genome Sequencing Center for Infectious Disease"/>
            <person name="Wu L."/>
            <person name="Ma J."/>
        </authorList>
    </citation>
    <scope>NUCLEOTIDE SEQUENCE [LARGE SCALE GENOMIC DNA]</scope>
    <source>
        <strain evidence="4">JCM 31202</strain>
    </source>
</reference>
<proteinExistence type="predicted"/>
<feature type="region of interest" description="Disordered" evidence="1">
    <location>
        <begin position="20"/>
        <end position="43"/>
    </location>
</feature>
<dbReference type="Proteomes" id="UP001596972">
    <property type="component" value="Unassembled WGS sequence"/>
</dbReference>
<keyword evidence="4" id="KW-1185">Reference proteome</keyword>
<keyword evidence="2" id="KW-0472">Membrane</keyword>
<accession>A0ABW3EPE8</accession>
<evidence type="ECO:0000256" key="1">
    <source>
        <dbReference type="SAM" id="MobiDB-lite"/>
    </source>
</evidence>
<comment type="caution">
    <text evidence="3">The sequence shown here is derived from an EMBL/GenBank/DDBJ whole genome shotgun (WGS) entry which is preliminary data.</text>
</comment>
<evidence type="ECO:0000313" key="3">
    <source>
        <dbReference type="EMBL" id="MFD0901675.1"/>
    </source>
</evidence>
<evidence type="ECO:0000256" key="2">
    <source>
        <dbReference type="SAM" id="Phobius"/>
    </source>
</evidence>
<organism evidence="3 4">
    <name type="scientific">Actinomadura sediminis</name>
    <dbReference type="NCBI Taxonomy" id="1038904"/>
    <lineage>
        <taxon>Bacteria</taxon>
        <taxon>Bacillati</taxon>
        <taxon>Actinomycetota</taxon>
        <taxon>Actinomycetes</taxon>
        <taxon>Streptosporangiales</taxon>
        <taxon>Thermomonosporaceae</taxon>
        <taxon>Actinomadura</taxon>
    </lineage>
</organism>
<feature type="transmembrane region" description="Helical" evidence="2">
    <location>
        <begin position="53"/>
        <end position="71"/>
    </location>
</feature>
<protein>
    <submittedName>
        <fullName evidence="3">Uncharacterized protein</fullName>
    </submittedName>
</protein>
<keyword evidence="2" id="KW-0812">Transmembrane</keyword>
<sequence>MRCRWCDNDTIVRRPACTHCGEEMPEPRNLPDPADAAPAEAEPSTIAEAWKSVGVALVMFLALVVGGRFAVTNWPKTYEAPETETAAATGVPLSSDESPGVPVDGLLAEIQGTRSKLPGTLGDCATVASDLPVLREVTEERRAQARTAADADFGAAPDADALRGALVEMTRLSLVADEEYIRWADDAVSTGTCSHASADGAVTSANTAAEEAKQAFVELWNATAQTQGGPTYTWTDF</sequence>
<evidence type="ECO:0000313" key="4">
    <source>
        <dbReference type="Proteomes" id="UP001596972"/>
    </source>
</evidence>
<dbReference type="RefSeq" id="WP_378298886.1">
    <property type="nucleotide sequence ID" value="NZ_JBHTJA010000024.1"/>
</dbReference>
<keyword evidence="2" id="KW-1133">Transmembrane helix</keyword>